<evidence type="ECO:0000256" key="11">
    <source>
        <dbReference type="ARBA" id="ARBA00023317"/>
    </source>
</evidence>
<feature type="modified residue" description="Pyruvic acid (Ser); by autocatalysis" evidence="15">
    <location>
        <position position="63"/>
    </location>
</feature>
<dbReference type="AlphaFoldDB" id="A0A1J5G9B2"/>
<dbReference type="PANTHER" id="PTHR33866:SF2">
    <property type="entry name" value="S-ADENOSYLMETHIONINE DECARBOXYLASE PROENZYME"/>
    <property type="match status" value="1"/>
</dbReference>
<sequence length="133" mass="15088">MNYLGNHLLVELYNCNTKTINNVSKMEELLLESVRISGATTLNSNFHKFSPHGVSGVVVISESHFSIHTWPEYGYCALDIFTCGDEIKSDLALEYLKRELEVGNISMIEVKRGILDFPVKLLHKPEVSKNEKF</sequence>
<comment type="caution">
    <text evidence="16">The sequence shown here is derived from an EMBL/GenBank/DDBJ whole genome shotgun (WGS) entry which is preliminary data.</text>
</comment>
<accession>A0A2M7K7C5</accession>
<dbReference type="GO" id="GO:0005829">
    <property type="term" value="C:cytosol"/>
    <property type="evidence" value="ECO:0007669"/>
    <property type="project" value="TreeGrafter"/>
</dbReference>
<keyword evidence="4 15" id="KW-0210">Decarboxylase</keyword>
<feature type="chain" id="PRO_5044350971" description="S-adenosylmethionine decarboxylase beta chain" evidence="15">
    <location>
        <begin position="1"/>
        <end position="62"/>
    </location>
</feature>
<evidence type="ECO:0000256" key="10">
    <source>
        <dbReference type="ARBA" id="ARBA00023270"/>
    </source>
</evidence>
<dbReference type="EMBL" id="PFIP01000111">
    <property type="protein sequence ID" value="PIX34026.1"/>
    <property type="molecule type" value="Genomic_DNA"/>
</dbReference>
<dbReference type="InterPro" id="IPR017716">
    <property type="entry name" value="S-AdoMet_deCOase_pro-enz"/>
</dbReference>
<comment type="cofactor">
    <cofactor evidence="15">
        <name>pyruvate</name>
        <dbReference type="ChEBI" id="CHEBI:15361"/>
    </cofactor>
    <text evidence="15">Binds 1 pyruvoyl group covalently per subunit.</text>
</comment>
<organism evidence="16 20">
    <name type="scientific">Candidatus Infernicultor aquiphilus</name>
    <dbReference type="NCBI Taxonomy" id="1805029"/>
    <lineage>
        <taxon>Bacteria</taxon>
        <taxon>Pseudomonadati</taxon>
        <taxon>Atribacterota</taxon>
        <taxon>Candidatus Phoenicimicrobiia</taxon>
        <taxon>Candidatus Pheonicimicrobiales</taxon>
        <taxon>Candidatus Phoenicimicrobiaceae</taxon>
        <taxon>Candidatus Infernicultor</taxon>
    </lineage>
</organism>
<evidence type="ECO:0000256" key="13">
    <source>
        <dbReference type="ARBA" id="ARBA00056215"/>
    </source>
</evidence>
<dbReference type="Proteomes" id="UP000228560">
    <property type="component" value="Unassembled WGS sequence"/>
</dbReference>
<evidence type="ECO:0000256" key="3">
    <source>
        <dbReference type="ARBA" id="ARBA00022691"/>
    </source>
</evidence>
<dbReference type="Proteomes" id="UP000231493">
    <property type="component" value="Unassembled WGS sequence"/>
</dbReference>
<evidence type="ECO:0000256" key="12">
    <source>
        <dbReference type="ARBA" id="ARBA00048112"/>
    </source>
</evidence>
<accession>A0A1J5G9B2</accession>
<dbReference type="HAMAP" id="MF_00464">
    <property type="entry name" value="AdoMetDC_1"/>
    <property type="match status" value="1"/>
</dbReference>
<evidence type="ECO:0000313" key="21">
    <source>
        <dbReference type="Proteomes" id="UP000228560"/>
    </source>
</evidence>
<keyword evidence="9 15" id="KW-0456">Lyase</keyword>
<comment type="pathway">
    <text evidence="1 15">Amine and polyamine biosynthesis; S-adenosylmethioninamine biosynthesis; S-adenosylmethioninamine from S-adenosyl-L-methionine: step 1/1.</text>
</comment>
<accession>A0A2M7PNG1</accession>
<dbReference type="GO" id="GO:0008295">
    <property type="term" value="P:spermidine biosynthetic process"/>
    <property type="evidence" value="ECO:0007669"/>
    <property type="project" value="UniProtKB-UniRule"/>
</dbReference>
<evidence type="ECO:0000256" key="8">
    <source>
        <dbReference type="ARBA" id="ARBA00023145"/>
    </source>
</evidence>
<proteinExistence type="inferred from homology"/>
<dbReference type="EMBL" id="PFKO01000285">
    <property type="protein sequence ID" value="PIY31882.1"/>
    <property type="molecule type" value="Genomic_DNA"/>
</dbReference>
<keyword evidence="5 15" id="KW-0068">Autocatalytic cleavage</keyword>
<evidence type="ECO:0000256" key="5">
    <source>
        <dbReference type="ARBA" id="ARBA00022813"/>
    </source>
</evidence>
<dbReference type="Proteomes" id="UP000182763">
    <property type="component" value="Unassembled WGS sequence"/>
</dbReference>
<evidence type="ECO:0000256" key="4">
    <source>
        <dbReference type="ARBA" id="ARBA00022793"/>
    </source>
</evidence>
<evidence type="ECO:0000256" key="14">
    <source>
        <dbReference type="ARBA" id="ARBA00061583"/>
    </source>
</evidence>
<evidence type="ECO:0000256" key="9">
    <source>
        <dbReference type="ARBA" id="ARBA00023239"/>
    </source>
</evidence>
<evidence type="ECO:0000313" key="19">
    <source>
        <dbReference type="EMBL" id="PJB58171.1"/>
    </source>
</evidence>
<dbReference type="UniPathway" id="UPA00331">
    <property type="reaction ID" value="UER00451"/>
</dbReference>
<accession>A0A2M8CGM3</accession>
<evidence type="ECO:0000256" key="2">
    <source>
        <dbReference type="ARBA" id="ARBA00011601"/>
    </source>
</evidence>
<dbReference type="Pfam" id="PF02675">
    <property type="entry name" value="AdoMet_dc"/>
    <property type="match status" value="1"/>
</dbReference>
<reference evidence="16 20" key="1">
    <citation type="journal article" date="2016" name="Environ. Microbiol.">
        <title>Genomic resolution of a cold subsurface aquifer community provides metabolic insights for novel microbes adapted to high CO concentrations.</title>
        <authorList>
            <person name="Probst A.J."/>
            <person name="Castelle C.J."/>
            <person name="Singh A."/>
            <person name="Brown C.T."/>
            <person name="Anantharaman K."/>
            <person name="Sharon I."/>
            <person name="Hug L.A."/>
            <person name="Burstein D."/>
            <person name="Emerson J.B."/>
            <person name="Thomas B.C."/>
            <person name="Banfield J.F."/>
        </authorList>
    </citation>
    <scope>NUCLEOTIDE SEQUENCE [LARGE SCALE GENOMIC DNA]</scope>
    <source>
        <strain evidence="16">CG2_30_33_13</strain>
    </source>
</reference>
<feature type="site" description="Cleavage (non-hydrolytic); by autolysis" evidence="15">
    <location>
        <begin position="62"/>
        <end position="63"/>
    </location>
</feature>
<feature type="active site" description="Schiff-base intermediate with substrate; via pyruvic acid" evidence="15">
    <location>
        <position position="63"/>
    </location>
</feature>
<dbReference type="PANTHER" id="PTHR33866">
    <property type="entry name" value="S-ADENOSYLMETHIONINE DECARBOXYLASE PROENZYME"/>
    <property type="match status" value="1"/>
</dbReference>
<reference evidence="21 22" key="2">
    <citation type="submission" date="2017-09" db="EMBL/GenBank/DDBJ databases">
        <title>Depth-based differentiation of microbial function through sediment-hosted aquifers and enrichment of novel symbionts in the deep terrestrial subsurface.</title>
        <authorList>
            <person name="Probst A.J."/>
            <person name="Ladd B."/>
            <person name="Jarett J.K."/>
            <person name="Geller-Mcgrath D.E."/>
            <person name="Sieber C.M."/>
            <person name="Emerson J.B."/>
            <person name="Anantharaman K."/>
            <person name="Thomas B.C."/>
            <person name="Malmstrom R."/>
            <person name="Stieglmeier M."/>
            <person name="Klingl A."/>
            <person name="Woyke T."/>
            <person name="Ryan C.M."/>
            <person name="Banfield J.F."/>
        </authorList>
    </citation>
    <scope>NUCLEOTIDE SEQUENCE [LARGE SCALE GENOMIC DNA]</scope>
    <source>
        <strain evidence="18">CG_4_10_14_3_um_filter_34_13</strain>
        <strain evidence="19">CG_4_9_14_3_um_filter_33_16</strain>
    </source>
</reference>
<reference evidence="17" key="3">
    <citation type="submission" date="2017-09" db="EMBL/GenBank/DDBJ databases">
        <title>Depth-based differentiation of microbial function through sediment-hosted aquifers and enrichment of novel symbionts in the deep terrestrial subsurface.</title>
        <authorList>
            <person name="Probst A.J."/>
            <person name="Ladd B."/>
            <person name="Jarett J.K."/>
            <person name="Geller-Mcgrath D.E."/>
            <person name="Sieber C.M.K."/>
            <person name="Emerson J.B."/>
            <person name="Anantharaman K."/>
            <person name="Thomas B.C."/>
            <person name="Malmstrom R."/>
            <person name="Stieglmeier M."/>
            <person name="Klingl A."/>
            <person name="Woyke T."/>
            <person name="Ryan C.M."/>
            <person name="Banfield J.F."/>
        </authorList>
    </citation>
    <scope>NUCLEOTIDE SEQUENCE</scope>
    <source>
        <strain evidence="17">CG_4_8_14_3_um_filter_34_18</strain>
    </source>
</reference>
<dbReference type="RefSeq" id="WP_406608013.1">
    <property type="nucleotide sequence ID" value="NZ_PFKO01000285.1"/>
</dbReference>
<dbReference type="Proteomes" id="UP000230646">
    <property type="component" value="Unassembled WGS sequence"/>
</dbReference>
<evidence type="ECO:0000313" key="16">
    <source>
        <dbReference type="EMBL" id="OIP69273.1"/>
    </source>
</evidence>
<dbReference type="FunFam" id="3.30.360.110:FF:000001">
    <property type="entry name" value="S-adenosylmethionine decarboxylase proenzyme"/>
    <property type="match status" value="1"/>
</dbReference>
<evidence type="ECO:0000256" key="7">
    <source>
        <dbReference type="ARBA" id="ARBA00023115"/>
    </source>
</evidence>
<dbReference type="NCBIfam" id="TIGR03330">
    <property type="entry name" value="SAM_DCase_Bsu"/>
    <property type="match status" value="1"/>
</dbReference>
<evidence type="ECO:0000256" key="15">
    <source>
        <dbReference type="HAMAP-Rule" id="MF_00464"/>
    </source>
</evidence>
<protein>
    <recommendedName>
        <fullName evidence="15">S-adenosylmethionine decarboxylase proenzyme</fullName>
        <shortName evidence="15">AdoMetDC</shortName>
        <shortName evidence="15">SAMDC</shortName>
        <ecNumber evidence="15">4.1.1.50</ecNumber>
    </recommendedName>
    <component>
        <recommendedName>
            <fullName evidence="15">S-adenosylmethionine decarboxylase beta chain</fullName>
        </recommendedName>
    </component>
    <component>
        <recommendedName>
            <fullName evidence="15">S-adenosylmethionine decarboxylase alpha chain</fullName>
        </recommendedName>
    </component>
</protein>
<dbReference type="InterPro" id="IPR042284">
    <property type="entry name" value="AdoMetDC_N"/>
</dbReference>
<feature type="active site" description="Proton acceptor; for processing activity" evidence="15">
    <location>
        <position position="68"/>
    </location>
</feature>
<keyword evidence="7 15" id="KW-0620">Polyamine biosynthesis</keyword>
<comment type="catalytic activity">
    <reaction evidence="12 15">
        <text>S-adenosyl-L-methionine + H(+) = S-adenosyl 3-(methylsulfanyl)propylamine + CO2</text>
        <dbReference type="Rhea" id="RHEA:15981"/>
        <dbReference type="ChEBI" id="CHEBI:15378"/>
        <dbReference type="ChEBI" id="CHEBI:16526"/>
        <dbReference type="ChEBI" id="CHEBI:57443"/>
        <dbReference type="ChEBI" id="CHEBI:59789"/>
        <dbReference type="EC" id="4.1.1.50"/>
    </reaction>
</comment>
<comment type="similarity">
    <text evidence="14 15">Belongs to the prokaryotic AdoMetDC family. Type 1 subfamily.</text>
</comment>
<evidence type="ECO:0000313" key="17">
    <source>
        <dbReference type="EMBL" id="PIX34026.1"/>
    </source>
</evidence>
<keyword evidence="6 15" id="KW-0745">Spermidine biosynthesis</keyword>
<dbReference type="EMBL" id="MNYY01000105">
    <property type="protein sequence ID" value="OIP69273.1"/>
    <property type="molecule type" value="Genomic_DNA"/>
</dbReference>
<dbReference type="InterPro" id="IPR042286">
    <property type="entry name" value="AdoMetDC_C"/>
</dbReference>
<gene>
    <name evidence="15" type="primary">speH</name>
    <name evidence="16" type="ORF">AUK42_05445</name>
    <name evidence="19" type="ORF">CO097_00075</name>
    <name evidence="18" type="ORF">COZ07_07650</name>
    <name evidence="17" type="ORF">COZ58_05370</name>
</gene>
<dbReference type="InterPro" id="IPR016067">
    <property type="entry name" value="S-AdoMet_deCO2ase_core"/>
</dbReference>
<evidence type="ECO:0000313" key="18">
    <source>
        <dbReference type="EMBL" id="PIY31882.1"/>
    </source>
</evidence>
<comment type="subunit">
    <text evidence="2 15">Heterotetramer of two alpha and two beta chains arranged as a dimer of alpha/beta heterodimers.</text>
</comment>
<dbReference type="EC" id="4.1.1.50" evidence="15"/>
<keyword evidence="10 15" id="KW-0704">Schiff base</keyword>
<keyword evidence="11 15" id="KW-0670">Pyruvate</keyword>
<comment type="PTM">
    <text evidence="15">Is synthesized initially as an inactive proenzyme. Formation of the active enzyme involves a self-maturation process in which the active site pyruvoyl group is generated from an internal serine residue via an autocatalytic post-translational modification. Two non-identical subunits are generated from the proenzyme in this reaction, and the pyruvate is formed at the N-terminus of the alpha chain, which is derived from the carboxyl end of the proenzyme. The post-translation cleavage follows an unusual pathway, termed non-hydrolytic serinolysis, in which the side chain hydroxyl group of the serine supplies its oxygen atom to form the C-terminus of the beta chain, while the remainder of the serine residue undergoes an oxidative deamination to produce ammonia and the pyruvoyl group blocking the N-terminus of the alpha chain.</text>
</comment>
<dbReference type="GO" id="GO:0004014">
    <property type="term" value="F:adenosylmethionine decarboxylase activity"/>
    <property type="evidence" value="ECO:0007669"/>
    <property type="project" value="UniProtKB-UniRule"/>
</dbReference>
<dbReference type="STRING" id="1805029.AUK42_05445"/>
<dbReference type="Gene3D" id="3.30.160.750">
    <property type="match status" value="1"/>
</dbReference>
<dbReference type="InterPro" id="IPR003826">
    <property type="entry name" value="AdoMetDC_fam_prok"/>
</dbReference>
<feature type="chain" id="PRO_5044350970" description="S-adenosylmethionine decarboxylase alpha chain" evidence="15">
    <location>
        <begin position="63"/>
        <end position="133"/>
    </location>
</feature>
<dbReference type="Gene3D" id="3.30.360.110">
    <property type="entry name" value="S-adenosylmethionine decarboxylase domain"/>
    <property type="match status" value="1"/>
</dbReference>
<evidence type="ECO:0000256" key="6">
    <source>
        <dbReference type="ARBA" id="ARBA00023066"/>
    </source>
</evidence>
<comment type="function">
    <text evidence="13 15">Catalyzes the decarboxylation of S-adenosylmethionine to S-adenosylmethioninamine (dcAdoMet), the propylamine donor required for the synthesis of the polyamines spermine and spermidine from the diamine putrescine.</text>
</comment>
<dbReference type="SUPFAM" id="SSF56276">
    <property type="entry name" value="S-adenosylmethionine decarboxylase"/>
    <property type="match status" value="1"/>
</dbReference>
<evidence type="ECO:0000256" key="1">
    <source>
        <dbReference type="ARBA" id="ARBA00004911"/>
    </source>
</evidence>
<keyword evidence="3 15" id="KW-0949">S-adenosyl-L-methionine</keyword>
<dbReference type="EMBL" id="PFTV01000004">
    <property type="protein sequence ID" value="PJB58171.1"/>
    <property type="molecule type" value="Genomic_DNA"/>
</dbReference>
<keyword evidence="8 15" id="KW-0865">Zymogen</keyword>
<name>A0A1J5G9B2_9BACT</name>
<evidence type="ECO:0000313" key="20">
    <source>
        <dbReference type="Proteomes" id="UP000182763"/>
    </source>
</evidence>
<feature type="active site" description="Proton donor; for catalytic activity" evidence="15">
    <location>
        <position position="83"/>
    </location>
</feature>
<evidence type="ECO:0000313" key="22">
    <source>
        <dbReference type="Proteomes" id="UP000230646"/>
    </source>
</evidence>